<dbReference type="Gene3D" id="1.10.246.20">
    <property type="entry name" value="Coactivator CBP, KIX domain"/>
    <property type="match status" value="1"/>
</dbReference>
<dbReference type="AlphaFoldDB" id="A0A183EWW6"/>
<reference evidence="2 4" key="2">
    <citation type="submission" date="2018-11" db="EMBL/GenBank/DDBJ databases">
        <authorList>
            <consortium name="Pathogen Informatics"/>
        </authorList>
    </citation>
    <scope>NUCLEOTIDE SEQUENCE [LARGE SCALE GENOMIC DNA]</scope>
</reference>
<sequence>MSPASNDTIDTTELFLPETPRIVKPWQEEVTTDFRSQIIAEYVKKDCPVIDSTKLAEIKIFARQAREMERAMFEHANDRVWAFCVSHCCSSLITALSCRSEQKSAK</sequence>
<proteinExistence type="predicted"/>
<dbReference type="WBParaSite" id="GPUH_0002548701-mRNA-1">
    <property type="protein sequence ID" value="GPUH_0002548701-mRNA-1"/>
    <property type="gene ID" value="GPUH_0002548701"/>
</dbReference>
<evidence type="ECO:0000313" key="5">
    <source>
        <dbReference type="WBParaSite" id="GPUH_0001356601-mRNA-1"/>
    </source>
</evidence>
<evidence type="ECO:0000313" key="6">
    <source>
        <dbReference type="WBParaSite" id="GPUH_0002548701-mRNA-1"/>
    </source>
</evidence>
<dbReference type="WBParaSite" id="GPUH_0001356601-mRNA-1">
    <property type="protein sequence ID" value="GPUH_0001356601-mRNA-1"/>
    <property type="gene ID" value="GPUH_0001356601"/>
</dbReference>
<dbReference type="GO" id="GO:0003712">
    <property type="term" value="F:transcription coregulator activity"/>
    <property type="evidence" value="ECO:0007669"/>
    <property type="project" value="InterPro"/>
</dbReference>
<accession>A0A183EWW6</accession>
<evidence type="ECO:0000256" key="1">
    <source>
        <dbReference type="ARBA" id="ARBA00023242"/>
    </source>
</evidence>
<dbReference type="EMBL" id="UYRT01105294">
    <property type="protein sequence ID" value="VDN44227.1"/>
    <property type="molecule type" value="Genomic_DNA"/>
</dbReference>
<evidence type="ECO:0000313" key="4">
    <source>
        <dbReference type="Proteomes" id="UP000271098"/>
    </source>
</evidence>
<organism evidence="6">
    <name type="scientific">Gongylonema pulchrum</name>
    <dbReference type="NCBI Taxonomy" id="637853"/>
    <lineage>
        <taxon>Eukaryota</taxon>
        <taxon>Metazoa</taxon>
        <taxon>Ecdysozoa</taxon>
        <taxon>Nematoda</taxon>
        <taxon>Chromadorea</taxon>
        <taxon>Rhabditida</taxon>
        <taxon>Spirurina</taxon>
        <taxon>Spiruromorpha</taxon>
        <taxon>Spiruroidea</taxon>
        <taxon>Gongylonematidae</taxon>
        <taxon>Gongylonema</taxon>
    </lineage>
</organism>
<dbReference type="Proteomes" id="UP000271098">
    <property type="component" value="Unassembled WGS sequence"/>
</dbReference>
<evidence type="ECO:0000313" key="2">
    <source>
        <dbReference type="EMBL" id="VDN22520.1"/>
    </source>
</evidence>
<keyword evidence="1" id="KW-0539">Nucleus</keyword>
<keyword evidence="4" id="KW-1185">Reference proteome</keyword>
<dbReference type="SUPFAM" id="SSF47040">
    <property type="entry name" value="Kix domain of CBP (creb binding protein)"/>
    <property type="match status" value="1"/>
</dbReference>
<dbReference type="GO" id="GO:0006355">
    <property type="term" value="P:regulation of DNA-templated transcription"/>
    <property type="evidence" value="ECO:0007669"/>
    <property type="project" value="InterPro"/>
</dbReference>
<evidence type="ECO:0000313" key="3">
    <source>
        <dbReference type="EMBL" id="VDN44227.1"/>
    </source>
</evidence>
<protein>
    <submittedName>
        <fullName evidence="5 6">KIX domain-containing protein</fullName>
    </submittedName>
</protein>
<gene>
    <name evidence="2" type="ORF">GPUH_LOCUS13551</name>
    <name evidence="3" type="ORF">GPUH_LOCUS25456</name>
</gene>
<reference evidence="5 6" key="1">
    <citation type="submission" date="2016-06" db="UniProtKB">
        <authorList>
            <consortium name="WormBaseParasite"/>
        </authorList>
    </citation>
    <scope>IDENTIFICATION</scope>
</reference>
<name>A0A183EWW6_9BILA</name>
<dbReference type="EMBL" id="UYRT01080326">
    <property type="protein sequence ID" value="VDN22520.1"/>
    <property type="molecule type" value="Genomic_DNA"/>
</dbReference>
<dbReference type="InterPro" id="IPR036529">
    <property type="entry name" value="KIX_dom_sf"/>
</dbReference>